<organism evidence="2 3">
    <name type="scientific">Oscillochloris trichoides DG-6</name>
    <dbReference type="NCBI Taxonomy" id="765420"/>
    <lineage>
        <taxon>Bacteria</taxon>
        <taxon>Bacillati</taxon>
        <taxon>Chloroflexota</taxon>
        <taxon>Chloroflexia</taxon>
        <taxon>Chloroflexales</taxon>
        <taxon>Chloroflexineae</taxon>
        <taxon>Oscillochloridaceae</taxon>
        <taxon>Oscillochloris</taxon>
    </lineage>
</organism>
<protein>
    <submittedName>
        <fullName evidence="2">RNA methylase</fullName>
    </submittedName>
</protein>
<dbReference type="InterPro" id="IPR029063">
    <property type="entry name" value="SAM-dependent_MTases_sf"/>
</dbReference>
<dbReference type="PANTHER" id="PTHR14911:SF13">
    <property type="entry name" value="TRNA (GUANINE(6)-N2)-METHYLTRANSFERASE THUMP3"/>
    <property type="match status" value="1"/>
</dbReference>
<sequence length="352" mass="38918">MAKRPIYPAGHPQRIEVITTEGLEPVVRDEMRRFGREARLEREGPAGVIPMDYVGEWKALLTLRSAQSVYVVRNFAVPRPKALLGDEHFRAMVALIERVRRMHPPGAFSSLFLSAAGADSAVLTRLKAELCRATGLSLGTEDGDLLLRLRRAQSGEGWELLVRLAPRPLATRPWRVCNREGALNGAVAHAMARLSLPDPTDRFLNIGCGSGSLLIERLLIGPTRRAIGCDIDPAALRCSKANVEAAGLSERCQLELWDACQLPLHNASMDAIVADLPFGHLVGSHRENLELYPALLDEAARVARPGAHFVLLSHEVRLMERLLAQRNTWNLHSLVRINLGGLHPRIFVLERS</sequence>
<comment type="caution">
    <text evidence="2">The sequence shown here is derived from an EMBL/GenBank/DDBJ whole genome shotgun (WGS) entry which is preliminary data.</text>
</comment>
<dbReference type="CDD" id="cd02440">
    <property type="entry name" value="AdoMet_MTases"/>
    <property type="match status" value="1"/>
</dbReference>
<accession>E1IHN9</accession>
<dbReference type="Proteomes" id="UP000054010">
    <property type="component" value="Unassembled WGS sequence"/>
</dbReference>
<dbReference type="EMBL" id="ADVR01000118">
    <property type="protein sequence ID" value="EFO79295.1"/>
    <property type="molecule type" value="Genomic_DNA"/>
</dbReference>
<dbReference type="STRING" id="765420.OSCT_2840"/>
<keyword evidence="2" id="KW-0808">Transferase</keyword>
<dbReference type="Gene3D" id="3.40.50.150">
    <property type="entry name" value="Vaccinia Virus protein VP39"/>
    <property type="match status" value="1"/>
</dbReference>
<dbReference type="OrthoDB" id="9791556at2"/>
<dbReference type="HOGENOM" id="CLU_052320_0_0_0"/>
<dbReference type="AlphaFoldDB" id="E1IHN9"/>
<evidence type="ECO:0000313" key="3">
    <source>
        <dbReference type="Proteomes" id="UP000054010"/>
    </source>
</evidence>
<name>E1IHN9_9CHLR</name>
<dbReference type="PANTHER" id="PTHR14911">
    <property type="entry name" value="THUMP DOMAIN-CONTAINING"/>
    <property type="match status" value="1"/>
</dbReference>
<evidence type="ECO:0000259" key="1">
    <source>
        <dbReference type="Pfam" id="PF01170"/>
    </source>
</evidence>
<keyword evidence="2" id="KW-0489">Methyltransferase</keyword>
<feature type="domain" description="Ribosomal RNA large subunit methyltransferase K/L-like methyltransferase" evidence="1">
    <location>
        <begin position="172"/>
        <end position="343"/>
    </location>
</feature>
<dbReference type="SUPFAM" id="SSF53335">
    <property type="entry name" value="S-adenosyl-L-methionine-dependent methyltransferases"/>
    <property type="match status" value="1"/>
</dbReference>
<dbReference type="GO" id="GO:0016423">
    <property type="term" value="F:tRNA (guanine) methyltransferase activity"/>
    <property type="evidence" value="ECO:0007669"/>
    <property type="project" value="TreeGrafter"/>
</dbReference>
<dbReference type="InterPro" id="IPR000241">
    <property type="entry name" value="RlmKL-like_Mtase"/>
</dbReference>
<reference evidence="2 3" key="1">
    <citation type="journal article" date="2011" name="J. Bacteriol.">
        <title>Draft genome sequence of the anoxygenic filamentous phototrophic bacterium Oscillochloris trichoides subsp. DG-6.</title>
        <authorList>
            <person name="Kuznetsov B.B."/>
            <person name="Ivanovsky R.N."/>
            <person name="Keppen O.I."/>
            <person name="Sukhacheva M.V."/>
            <person name="Bumazhkin B.K."/>
            <person name="Patutina E.O."/>
            <person name="Beletsky A.V."/>
            <person name="Mardanov A.V."/>
            <person name="Baslerov R.V."/>
            <person name="Panteleeva A.N."/>
            <person name="Kolganova T.V."/>
            <person name="Ravin N.V."/>
            <person name="Skryabin K.G."/>
        </authorList>
    </citation>
    <scope>NUCLEOTIDE SEQUENCE [LARGE SCALE GENOMIC DNA]</scope>
    <source>
        <strain evidence="2 3">DG-6</strain>
    </source>
</reference>
<proteinExistence type="predicted"/>
<dbReference type="Pfam" id="PF01170">
    <property type="entry name" value="UPF0020"/>
    <property type="match status" value="1"/>
</dbReference>
<gene>
    <name evidence="2" type="ORF">OSCT_2840</name>
</gene>
<dbReference type="GO" id="GO:0030488">
    <property type="term" value="P:tRNA methylation"/>
    <property type="evidence" value="ECO:0007669"/>
    <property type="project" value="TreeGrafter"/>
</dbReference>
<keyword evidence="3" id="KW-1185">Reference proteome</keyword>
<dbReference type="eggNOG" id="COG0116">
    <property type="taxonomic scope" value="Bacteria"/>
</dbReference>
<evidence type="ECO:0000313" key="2">
    <source>
        <dbReference type="EMBL" id="EFO79295.1"/>
    </source>
</evidence>